<dbReference type="AlphaFoldDB" id="Q55623"/>
<dbReference type="IntAct" id="Q55623">
    <property type="interactions" value="3"/>
</dbReference>
<dbReference type="PIR" id="S76283">
    <property type="entry name" value="S76283"/>
</dbReference>
<name>Q55623_SYNY3</name>
<evidence type="ECO:0000313" key="1">
    <source>
        <dbReference type="EMBL" id="BAA10135.1"/>
    </source>
</evidence>
<gene>
    <name evidence="1" type="ordered locus">sll0756</name>
</gene>
<protein>
    <submittedName>
        <fullName evidence="1">Sll0756 protein</fullName>
    </submittedName>
</protein>
<reference evidence="1 2" key="2">
    <citation type="journal article" date="1996" name="DNA Res.">
        <title>Sequence analysis of the genome of the unicellular cyanobacterium Synechocystis sp. strain PCC6803. II. Sequence determination of the entire genome and assignment of potential protein-coding regions.</title>
        <authorList>
            <person name="Kaneko T."/>
            <person name="Sato S."/>
            <person name="Kotani H."/>
            <person name="Tanaka A."/>
            <person name="Asamizu E."/>
            <person name="Nakamura Y."/>
            <person name="Miyajima N."/>
            <person name="Hirosawa M."/>
            <person name="Sugiura M."/>
            <person name="Sasamoto S."/>
            <person name="Kimura T."/>
            <person name="Hosouchi T."/>
            <person name="Matsuno A."/>
            <person name="Muraki A."/>
            <person name="Nakazaki N."/>
            <person name="Naruo K."/>
            <person name="Okumura S."/>
            <person name="Shimpo S."/>
            <person name="Takeuchi C."/>
            <person name="Wada T."/>
            <person name="Watanabe A."/>
            <person name="Yamada M."/>
            <person name="Yasuda M."/>
            <person name="Tabata S."/>
        </authorList>
    </citation>
    <scope>NUCLEOTIDE SEQUENCE [LARGE SCALE GENOMIC DNA]</scope>
    <source>
        <strain evidence="2">ATCC 27184 / PCC 6803 / Kazusa</strain>
    </source>
</reference>
<dbReference type="KEGG" id="syn:sll0756"/>
<dbReference type="eggNOG" id="ENOG5031YA1">
    <property type="taxonomic scope" value="Bacteria"/>
</dbReference>
<dbReference type="InParanoid" id="Q55623"/>
<accession>Q55623</accession>
<organism evidence="1 2">
    <name type="scientific">Synechocystis sp. (strain ATCC 27184 / PCC 6803 / Kazusa)</name>
    <dbReference type="NCBI Taxonomy" id="1111708"/>
    <lineage>
        <taxon>Bacteria</taxon>
        <taxon>Bacillati</taxon>
        <taxon>Cyanobacteriota</taxon>
        <taxon>Cyanophyceae</taxon>
        <taxon>Synechococcales</taxon>
        <taxon>Merismopediaceae</taxon>
        <taxon>Synechocystis</taxon>
    </lineage>
</organism>
<dbReference type="EMBL" id="BA000022">
    <property type="protein sequence ID" value="BAA10135.1"/>
    <property type="molecule type" value="Genomic_DNA"/>
</dbReference>
<reference evidence="1 2" key="1">
    <citation type="journal article" date="1995" name="DNA Res.">
        <title>Sequence analysis of the genome of the unicellular cyanobacterium Synechocystis sp. strain PCC6803. I. Sequence features in the 1 Mb region from map positions 64% to 92% of the genome.</title>
        <authorList>
            <person name="Kaneko T."/>
            <person name="Tanaka A."/>
            <person name="Sato S."/>
            <person name="Kotani H."/>
            <person name="Sazuka T."/>
            <person name="Miyajima N."/>
            <person name="Sugiura M."/>
            <person name="Tabata S."/>
        </authorList>
    </citation>
    <scope>NUCLEOTIDE SEQUENCE [LARGE SCALE GENOMIC DNA]</scope>
    <source>
        <strain evidence="2">ATCC 27184 / PCC 6803 / Kazusa</strain>
    </source>
</reference>
<dbReference type="EnsemblBacteria" id="BAA10135">
    <property type="protein sequence ID" value="BAA10135"/>
    <property type="gene ID" value="BAA10135"/>
</dbReference>
<sequence length="202" mass="21814">MGELAVLPTSLSVAYIRQYSLIFRPTLLMINYPFPWLTSMSPLTRPLTLAMAGIALSLGLATPGHGETCVPIPLVGGQGNSVTKTVAVPTIPAGPLGMLGINITRNNWNTDWAVPGGTVFKKFVMTVTSAESTPFDIRMFLKYSDQTASEIFNQQAFVFKPNTPLEIVGNATPEEQPYQVNLFVNGLDSLGKTYTATLVGCR</sequence>
<proteinExistence type="predicted"/>
<keyword evidence="2" id="KW-1185">Reference proteome</keyword>
<dbReference type="PaxDb" id="1148-1001509"/>
<dbReference type="Proteomes" id="UP000001425">
    <property type="component" value="Chromosome"/>
</dbReference>
<evidence type="ECO:0000313" key="2">
    <source>
        <dbReference type="Proteomes" id="UP000001425"/>
    </source>
</evidence>